<comment type="caution">
    <text evidence="1">The sequence shown here is derived from an EMBL/GenBank/DDBJ whole genome shotgun (WGS) entry which is preliminary data.</text>
</comment>
<proteinExistence type="predicted"/>
<dbReference type="SUPFAM" id="SSF47413">
    <property type="entry name" value="lambda repressor-like DNA-binding domains"/>
    <property type="match status" value="1"/>
</dbReference>
<dbReference type="InterPro" id="IPR010982">
    <property type="entry name" value="Lambda_DNA-bd_dom_sf"/>
</dbReference>
<dbReference type="Proteomes" id="UP000276905">
    <property type="component" value="Unassembled WGS sequence"/>
</dbReference>
<dbReference type="Gene3D" id="1.10.260.40">
    <property type="entry name" value="lambda repressor-like DNA-binding domains"/>
    <property type="match status" value="1"/>
</dbReference>
<sequence>MSKVSTELTTSANNDVSLILQALNSSNQSKIADLLGVDPSTLSRMKNEKKSNDLTEIEFIGVLLRTLGLKVVQAKDVYCSPEIAEATRVFLSNSFSSPDYIRILFK</sequence>
<name>A0A3R9QSR3_9GAMM</name>
<evidence type="ECO:0000313" key="1">
    <source>
        <dbReference type="EMBL" id="RSO56375.1"/>
    </source>
</evidence>
<dbReference type="GO" id="GO:0003677">
    <property type="term" value="F:DNA binding"/>
    <property type="evidence" value="ECO:0007669"/>
    <property type="project" value="InterPro"/>
</dbReference>
<dbReference type="RefSeq" id="WP_125699206.1">
    <property type="nucleotide sequence ID" value="NZ_RFES01000007.1"/>
</dbReference>
<protein>
    <submittedName>
        <fullName evidence="1">XRE family transcriptional regulator</fullName>
    </submittedName>
</protein>
<accession>A0A3R9QSR3</accession>
<organism evidence="1 2">
    <name type="scientific">Acinetobacter lactucae</name>
    <dbReference type="NCBI Taxonomy" id="1785128"/>
    <lineage>
        <taxon>Bacteria</taxon>
        <taxon>Pseudomonadati</taxon>
        <taxon>Pseudomonadota</taxon>
        <taxon>Gammaproteobacteria</taxon>
        <taxon>Moraxellales</taxon>
        <taxon>Moraxellaceae</taxon>
        <taxon>Acinetobacter</taxon>
        <taxon>Acinetobacter calcoaceticus/baumannii complex</taxon>
    </lineage>
</organism>
<dbReference type="EMBL" id="RFES01000007">
    <property type="protein sequence ID" value="RSO56375.1"/>
    <property type="molecule type" value="Genomic_DNA"/>
</dbReference>
<reference evidence="1 2" key="1">
    <citation type="submission" date="2018-10" db="EMBL/GenBank/DDBJ databases">
        <title>GWAS and RNA-Seq identify cryptic mechanisms of antimicrobial resistance in Acinetobacter baumannii.</title>
        <authorList>
            <person name="Sahl J.W."/>
        </authorList>
    </citation>
    <scope>NUCLEOTIDE SEQUENCE [LARGE SCALE GENOMIC DNA]</scope>
    <source>
        <strain evidence="1 2">TG41018</strain>
    </source>
</reference>
<gene>
    <name evidence="1" type="ORF">EA756_11835</name>
</gene>
<evidence type="ECO:0000313" key="2">
    <source>
        <dbReference type="Proteomes" id="UP000276905"/>
    </source>
</evidence>
<dbReference type="AlphaFoldDB" id="A0A3R9QSR3"/>